<protein>
    <submittedName>
        <fullName evidence="1">Fatty acid synthase</fullName>
    </submittedName>
</protein>
<evidence type="ECO:0000313" key="2">
    <source>
        <dbReference type="Proteomes" id="UP000887116"/>
    </source>
</evidence>
<name>A0A8X6KV52_TRICU</name>
<dbReference type="InterPro" id="IPR042104">
    <property type="entry name" value="PKS_dehydratase_sf"/>
</dbReference>
<proteinExistence type="predicted"/>
<comment type="caution">
    <text evidence="1">The sequence shown here is derived from an EMBL/GenBank/DDBJ whole genome shotgun (WGS) entry which is preliminary data.</text>
</comment>
<feature type="non-terminal residue" evidence="1">
    <location>
        <position position="143"/>
    </location>
</feature>
<dbReference type="AlphaFoldDB" id="A0A8X6KV52"/>
<accession>A0A8X6KV52</accession>
<dbReference type="Gene3D" id="3.10.129.110">
    <property type="entry name" value="Polyketide synthase dehydratase"/>
    <property type="match status" value="1"/>
</dbReference>
<dbReference type="EMBL" id="BMAO01003041">
    <property type="protein sequence ID" value="GFQ85261.1"/>
    <property type="molecule type" value="Genomic_DNA"/>
</dbReference>
<dbReference type="Proteomes" id="UP000887116">
    <property type="component" value="Unassembled WGS sequence"/>
</dbReference>
<evidence type="ECO:0000313" key="1">
    <source>
        <dbReference type="EMBL" id="GFQ85261.1"/>
    </source>
</evidence>
<dbReference type="OrthoDB" id="6432380at2759"/>
<keyword evidence="2" id="KW-1185">Reference proteome</keyword>
<gene>
    <name evidence="1" type="primary">FASN</name>
    <name evidence="1" type="ORF">TNCT_518061</name>
</gene>
<reference evidence="1" key="1">
    <citation type="submission" date="2020-07" db="EMBL/GenBank/DDBJ databases">
        <title>Multicomponent nature underlies the extraordinary mechanical properties of spider dragline silk.</title>
        <authorList>
            <person name="Kono N."/>
            <person name="Nakamura H."/>
            <person name="Mori M."/>
            <person name="Yoshida Y."/>
            <person name="Ohtoshi R."/>
            <person name="Malay A.D."/>
            <person name="Moran D.A.P."/>
            <person name="Tomita M."/>
            <person name="Numata K."/>
            <person name="Arakawa K."/>
        </authorList>
    </citation>
    <scope>NUCLEOTIDE SEQUENCE</scope>
</reference>
<sequence length="143" mass="16404">KLSFVVYISYIERKFEISEGNSIVCTGRVNVLQEIEKKDLAQCCKEEDVKSLPLDANDVYKELKLRGYEYGPNFQVIIGADMEGNKGLLNWTGEWVTFLDSLLQFSLLHAPERALSLPTRMQKLSIDPVFHKKVIEKSQRGKH</sequence>
<organism evidence="1 2">
    <name type="scientific">Trichonephila clavata</name>
    <name type="common">Joro spider</name>
    <name type="synonym">Nephila clavata</name>
    <dbReference type="NCBI Taxonomy" id="2740835"/>
    <lineage>
        <taxon>Eukaryota</taxon>
        <taxon>Metazoa</taxon>
        <taxon>Ecdysozoa</taxon>
        <taxon>Arthropoda</taxon>
        <taxon>Chelicerata</taxon>
        <taxon>Arachnida</taxon>
        <taxon>Araneae</taxon>
        <taxon>Araneomorphae</taxon>
        <taxon>Entelegynae</taxon>
        <taxon>Araneoidea</taxon>
        <taxon>Nephilidae</taxon>
        <taxon>Trichonephila</taxon>
    </lineage>
</organism>